<gene>
    <name evidence="2" type="ORF">QEH59_17410</name>
</gene>
<evidence type="ECO:0000313" key="2">
    <source>
        <dbReference type="EMBL" id="MDQ8196216.1"/>
    </source>
</evidence>
<accession>A0ABU1AN38</accession>
<keyword evidence="1" id="KW-0472">Membrane</keyword>
<evidence type="ECO:0000256" key="1">
    <source>
        <dbReference type="SAM" id="Phobius"/>
    </source>
</evidence>
<evidence type="ECO:0000313" key="3">
    <source>
        <dbReference type="Proteomes" id="UP001243717"/>
    </source>
</evidence>
<dbReference type="RefSeq" id="WP_308986653.1">
    <property type="nucleotide sequence ID" value="NZ_JARXIC010000053.1"/>
</dbReference>
<evidence type="ECO:0008006" key="4">
    <source>
        <dbReference type="Google" id="ProtNLM"/>
    </source>
</evidence>
<proteinExistence type="predicted"/>
<feature type="transmembrane region" description="Helical" evidence="1">
    <location>
        <begin position="12"/>
        <end position="32"/>
    </location>
</feature>
<dbReference type="Proteomes" id="UP001243717">
    <property type="component" value="Unassembled WGS sequence"/>
</dbReference>
<dbReference type="EMBL" id="JARXIC010000053">
    <property type="protein sequence ID" value="MDQ8196216.1"/>
    <property type="molecule type" value="Genomic_DNA"/>
</dbReference>
<comment type="caution">
    <text evidence="2">The sequence shown here is derived from an EMBL/GenBank/DDBJ whole genome shotgun (WGS) entry which is preliminary data.</text>
</comment>
<keyword evidence="1" id="KW-1133">Transmembrane helix</keyword>
<reference evidence="2 3" key="1">
    <citation type="submission" date="2023-04" db="EMBL/GenBank/DDBJ databases">
        <title>A novel bacteria isolated from coastal sediment.</title>
        <authorList>
            <person name="Liu X.-J."/>
            <person name="Du Z.-J."/>
        </authorList>
    </citation>
    <scope>NUCLEOTIDE SEQUENCE [LARGE SCALE GENOMIC DNA]</scope>
    <source>
        <strain evidence="2 3">SDUM461004</strain>
    </source>
</reference>
<protein>
    <recommendedName>
        <fullName evidence="4">TIGR02588 family protein</fullName>
    </recommendedName>
</protein>
<sequence length="130" mass="14147">MKTNSKSGRSPLLWMGVVAVIAVMALIGIVALRSVGGGTHAPLPVADFAQTPKNFSGNRYEFEGRIDRQLGFEEGVGRIILTQAVDDESPVPLYVAAEHDNFSPNPGQVYRFSLRVDGDGILNVEEYEKL</sequence>
<name>A0ABU1AN38_9BACT</name>
<keyword evidence="1" id="KW-0812">Transmembrane</keyword>
<keyword evidence="3" id="KW-1185">Reference proteome</keyword>
<organism evidence="2 3">
    <name type="scientific">Thalassobacterium sedimentorum</name>
    <dbReference type="NCBI Taxonomy" id="3041258"/>
    <lineage>
        <taxon>Bacteria</taxon>
        <taxon>Pseudomonadati</taxon>
        <taxon>Verrucomicrobiota</taxon>
        <taxon>Opitutia</taxon>
        <taxon>Puniceicoccales</taxon>
        <taxon>Coraliomargaritaceae</taxon>
        <taxon>Thalassobacterium</taxon>
    </lineage>
</organism>